<protein>
    <submittedName>
        <fullName evidence="2">Uncharacterized protein</fullName>
    </submittedName>
</protein>
<dbReference type="AlphaFoldDB" id="A0A397U0G6"/>
<accession>A0A397U0G6</accession>
<comment type="caution">
    <text evidence="2">The sequence shown here is derived from an EMBL/GenBank/DDBJ whole genome shotgun (WGS) entry which is preliminary data.</text>
</comment>
<evidence type="ECO:0000256" key="1">
    <source>
        <dbReference type="SAM" id="Phobius"/>
    </source>
</evidence>
<gene>
    <name evidence="2" type="ORF">C2G38_2122526</name>
</gene>
<keyword evidence="1" id="KW-0812">Transmembrane</keyword>
<dbReference type="EMBL" id="QKWP01002345">
    <property type="protein sequence ID" value="RIB03680.1"/>
    <property type="molecule type" value="Genomic_DNA"/>
</dbReference>
<keyword evidence="1" id="KW-0472">Membrane</keyword>
<feature type="transmembrane region" description="Helical" evidence="1">
    <location>
        <begin position="27"/>
        <end position="48"/>
    </location>
</feature>
<dbReference type="Proteomes" id="UP000266673">
    <property type="component" value="Unassembled WGS sequence"/>
</dbReference>
<evidence type="ECO:0000313" key="2">
    <source>
        <dbReference type="EMBL" id="RIB03680.1"/>
    </source>
</evidence>
<reference evidence="2 3" key="1">
    <citation type="submission" date="2018-06" db="EMBL/GenBank/DDBJ databases">
        <title>Comparative genomics reveals the genomic features of Rhizophagus irregularis, R. cerebriforme, R. diaphanum and Gigaspora rosea, and their symbiotic lifestyle signature.</title>
        <authorList>
            <person name="Morin E."/>
            <person name="San Clemente H."/>
            <person name="Chen E.C.H."/>
            <person name="De La Providencia I."/>
            <person name="Hainaut M."/>
            <person name="Kuo A."/>
            <person name="Kohler A."/>
            <person name="Murat C."/>
            <person name="Tang N."/>
            <person name="Roy S."/>
            <person name="Loubradou J."/>
            <person name="Henrissat B."/>
            <person name="Grigoriev I.V."/>
            <person name="Corradi N."/>
            <person name="Roux C."/>
            <person name="Martin F.M."/>
        </authorList>
    </citation>
    <scope>NUCLEOTIDE SEQUENCE [LARGE SCALE GENOMIC DNA]</scope>
    <source>
        <strain evidence="2 3">DAOM 194757</strain>
    </source>
</reference>
<keyword evidence="1" id="KW-1133">Transmembrane helix</keyword>
<proteinExistence type="predicted"/>
<evidence type="ECO:0000313" key="3">
    <source>
        <dbReference type="Proteomes" id="UP000266673"/>
    </source>
</evidence>
<sequence length="64" mass="6872">MVTINKIKFFLREGQCFGSVVDSMSSATLVTSAILVASVTIVTSVFSITSETSKDMLLILVVEI</sequence>
<keyword evidence="3" id="KW-1185">Reference proteome</keyword>
<name>A0A397U0G6_9GLOM</name>
<organism evidence="2 3">
    <name type="scientific">Gigaspora rosea</name>
    <dbReference type="NCBI Taxonomy" id="44941"/>
    <lineage>
        <taxon>Eukaryota</taxon>
        <taxon>Fungi</taxon>
        <taxon>Fungi incertae sedis</taxon>
        <taxon>Mucoromycota</taxon>
        <taxon>Glomeromycotina</taxon>
        <taxon>Glomeromycetes</taxon>
        <taxon>Diversisporales</taxon>
        <taxon>Gigasporaceae</taxon>
        <taxon>Gigaspora</taxon>
    </lineage>
</organism>